<feature type="domain" description="Activator of Hsp90 ATPase homologue 1/2-like C-terminal" evidence="2">
    <location>
        <begin position="208"/>
        <end position="262"/>
    </location>
</feature>
<dbReference type="Proteomes" id="UP000619260">
    <property type="component" value="Unassembled WGS sequence"/>
</dbReference>
<proteinExistence type="inferred from homology"/>
<dbReference type="AlphaFoldDB" id="A0A8J3YMS7"/>
<dbReference type="CDD" id="cd08899">
    <property type="entry name" value="SRPBCC_CalC_Aha1-like_6"/>
    <property type="match status" value="1"/>
</dbReference>
<dbReference type="Pfam" id="PF08327">
    <property type="entry name" value="AHSA1"/>
    <property type="match status" value="2"/>
</dbReference>
<dbReference type="InterPro" id="IPR013538">
    <property type="entry name" value="ASHA1/2-like_C"/>
</dbReference>
<evidence type="ECO:0000256" key="1">
    <source>
        <dbReference type="ARBA" id="ARBA00006817"/>
    </source>
</evidence>
<comment type="caution">
    <text evidence="3">The sequence shown here is derived from an EMBL/GenBank/DDBJ whole genome shotgun (WGS) entry which is preliminary data.</text>
</comment>
<dbReference type="EMBL" id="BOPF01000013">
    <property type="protein sequence ID" value="GIJ46953.1"/>
    <property type="molecule type" value="Genomic_DNA"/>
</dbReference>
<evidence type="ECO:0000313" key="3">
    <source>
        <dbReference type="EMBL" id="GIJ46953.1"/>
    </source>
</evidence>
<evidence type="ECO:0000259" key="2">
    <source>
        <dbReference type="Pfam" id="PF08327"/>
    </source>
</evidence>
<sequence length="284" mass="31460">MNESLREVDGRNQLYMERRFAHPIEVVWRAITDPDRLAAWFPYRVEWELRVGAPIRFSAEGDEGTGVITELAPPHVIEYTWDNTVLRWELRPEGEGTLLVFTQAFGDRPSAASYAAGWETCLDFLTASLDGAPEPEVGDLAVAHERYVAQFGLDRGYSTHLPDGRWAVRFERQLTRPADQVWAALTGGVEPVVGGPAPAPATTPEFADGQVTEVEPGRQLTYEWQTAERIAGQVRYELEEGTGQGPRLVVTQTGPQDLDATEAALKIWRDKVEAFAGEVAAQAP</sequence>
<reference evidence="3" key="1">
    <citation type="submission" date="2021-01" db="EMBL/GenBank/DDBJ databases">
        <title>Whole genome shotgun sequence of Virgisporangium aliadipatigenens NBRC 105644.</title>
        <authorList>
            <person name="Komaki H."/>
            <person name="Tamura T."/>
        </authorList>
    </citation>
    <scope>NUCLEOTIDE SEQUENCE</scope>
    <source>
        <strain evidence="3">NBRC 105644</strain>
    </source>
</reference>
<evidence type="ECO:0000313" key="4">
    <source>
        <dbReference type="Proteomes" id="UP000619260"/>
    </source>
</evidence>
<keyword evidence="4" id="KW-1185">Reference proteome</keyword>
<name>A0A8J3YMS7_9ACTN</name>
<organism evidence="3 4">
    <name type="scientific">Virgisporangium aliadipatigenens</name>
    <dbReference type="NCBI Taxonomy" id="741659"/>
    <lineage>
        <taxon>Bacteria</taxon>
        <taxon>Bacillati</taxon>
        <taxon>Actinomycetota</taxon>
        <taxon>Actinomycetes</taxon>
        <taxon>Micromonosporales</taxon>
        <taxon>Micromonosporaceae</taxon>
        <taxon>Virgisporangium</taxon>
    </lineage>
</organism>
<feature type="domain" description="Activator of Hsp90 ATPase homologue 1/2-like C-terminal" evidence="2">
    <location>
        <begin position="22"/>
        <end position="129"/>
    </location>
</feature>
<accession>A0A8J3YMS7</accession>
<gene>
    <name evidence="3" type="ORF">Val02_38390</name>
</gene>
<dbReference type="Gene3D" id="3.30.530.20">
    <property type="match status" value="2"/>
</dbReference>
<protein>
    <recommendedName>
        <fullName evidence="2">Activator of Hsp90 ATPase homologue 1/2-like C-terminal domain-containing protein</fullName>
    </recommendedName>
</protein>
<dbReference type="InterPro" id="IPR023393">
    <property type="entry name" value="START-like_dom_sf"/>
</dbReference>
<comment type="similarity">
    <text evidence="1">Belongs to the AHA1 family.</text>
</comment>
<dbReference type="SUPFAM" id="SSF55961">
    <property type="entry name" value="Bet v1-like"/>
    <property type="match status" value="2"/>
</dbReference>
<dbReference type="RefSeq" id="WP_203900480.1">
    <property type="nucleotide sequence ID" value="NZ_BOPF01000013.1"/>
</dbReference>